<dbReference type="Pfam" id="PF07626">
    <property type="entry name" value="PSD3"/>
    <property type="match status" value="1"/>
</dbReference>
<evidence type="ECO:0000256" key="1">
    <source>
        <dbReference type="ARBA" id="ARBA00022617"/>
    </source>
</evidence>
<dbReference type="InterPro" id="IPR013039">
    <property type="entry name" value="DUF1588"/>
</dbReference>
<evidence type="ECO:0000256" key="5">
    <source>
        <dbReference type="SAM" id="MobiDB-lite"/>
    </source>
</evidence>
<keyword evidence="3 4" id="KW-0408">Iron</keyword>
<keyword evidence="1 4" id="KW-0349">Heme</keyword>
<dbReference type="GO" id="GO:0009055">
    <property type="term" value="F:electron transfer activity"/>
    <property type="evidence" value="ECO:0007669"/>
    <property type="project" value="InterPro"/>
</dbReference>
<dbReference type="SMART" id="SM00637">
    <property type="entry name" value="CBD_II"/>
    <property type="match status" value="1"/>
</dbReference>
<feature type="domain" description="Cytochrome c" evidence="7">
    <location>
        <begin position="91"/>
        <end position="166"/>
    </location>
</feature>
<evidence type="ECO:0000259" key="7">
    <source>
        <dbReference type="PROSITE" id="PS51007"/>
    </source>
</evidence>
<feature type="region of interest" description="Disordered" evidence="5">
    <location>
        <begin position="41"/>
        <end position="95"/>
    </location>
</feature>
<organism evidence="9 10">
    <name type="scientific">Abyssibacter profundi</name>
    <dbReference type="NCBI Taxonomy" id="2182787"/>
    <lineage>
        <taxon>Bacteria</taxon>
        <taxon>Pseudomonadati</taxon>
        <taxon>Pseudomonadota</taxon>
        <taxon>Gammaproteobacteria</taxon>
        <taxon>Chromatiales</taxon>
        <taxon>Oceanococcaceae</taxon>
        <taxon>Abyssibacter</taxon>
    </lineage>
</organism>
<dbReference type="InterPro" id="IPR013036">
    <property type="entry name" value="DUF1587"/>
</dbReference>
<keyword evidence="10" id="KW-1185">Reference proteome</keyword>
<feature type="compositionally biased region" description="Gly residues" evidence="5">
    <location>
        <begin position="61"/>
        <end position="70"/>
    </location>
</feature>
<dbReference type="EMBL" id="QEQK01000005">
    <property type="protein sequence ID" value="PWN56453.1"/>
    <property type="molecule type" value="Genomic_DNA"/>
</dbReference>
<feature type="domain" description="CBM2" evidence="8">
    <location>
        <begin position="240"/>
        <end position="350"/>
    </location>
</feature>
<dbReference type="OrthoDB" id="188778at2"/>
<sequence>MQGCHFNGSVGLKGGRWLLLFCLLPLAVACSGDYSGEADPVSDVADPVGGGTGDGAANDGSGAGDGGDTGDSGTTDPGEVGGDDGASGAGPDLDNGKRQYTQHCANCHGDRGEGGIGPAMTPAQCPTCVALETLIPEIHDNMPSSNPSRCIDACAEDVAQYIWEGFPEDTSGGAVGDGQGGSGSGDAGGDAGGGGGDAGGDAGGEPGGDTGSGDGSGDGAGDDGSGQDGTGTGDGGDGGETAPEPTCSVEMRFQSNWNVGFVTEVIIRNFSGAPIDGWEVAFTFDNGQQITNAWNTDLVQSGAGVSARHVDYNSQIDDGAETTFGFQGEHGGTNDMPSDVRLIAEGCITANNSAEQDTGDGGQGADPGDGGGEPLACADNPGASRVLRLLTRREYSRSITDLTGLTTDFTADFPVEARVSGYDNNAHVAVVTSRHVDQYLAAGAVVAEQAVAQRQGALLEGCSSGDACLHAFIDRFGRRAFRRPLTTAERDAYRDLNRDELTGGDFDTAMELIIQAILTSPNFLYRAEIGTAAGNGVYLLSDYEIATAMSYLLWGSTPDDALLQAAEEGSLSTSSGRLAQAERLLQDARAREQVADFAEQWMGAYQILEQFKDEEIYPRFNDTVRESMAEEFTRFVTHVVFDSAAGTLDELYTADYAFLNGVLREFYRQPGSTSDPAFSQQTVTDGTRGGILSTGALLASHAHSNESSPIKRGVFVRERLLCQDLPDPPQDVDTTPPGLDPSLTTRERFRQHTDDPNCAGCHQYIDGIGFGFERYDGVGDYRSTENGQNVDDSGEVVDIEGFRTGTNDPFFGTRQLGTLLANSPAAQDCAVTQYYRYARGYAEGEADACVLEDLTQSFRDSGFDLRTMLMDLIAHPSFVRRTAGGDA</sequence>
<dbReference type="InterPro" id="IPR012291">
    <property type="entry name" value="CBM2_carb-bd_dom_sf"/>
</dbReference>
<evidence type="ECO:0000256" key="4">
    <source>
        <dbReference type="PROSITE-ProRule" id="PRU00433"/>
    </source>
</evidence>
<dbReference type="GO" id="GO:0005975">
    <property type="term" value="P:carbohydrate metabolic process"/>
    <property type="evidence" value="ECO:0007669"/>
    <property type="project" value="InterPro"/>
</dbReference>
<dbReference type="InterPro" id="IPR001919">
    <property type="entry name" value="CBD2"/>
</dbReference>
<dbReference type="GO" id="GO:0030247">
    <property type="term" value="F:polysaccharide binding"/>
    <property type="evidence" value="ECO:0007669"/>
    <property type="project" value="UniProtKB-UniRule"/>
</dbReference>
<dbReference type="Pfam" id="PF07631">
    <property type="entry name" value="PSD4"/>
    <property type="match status" value="1"/>
</dbReference>
<evidence type="ECO:0000313" key="10">
    <source>
        <dbReference type="Proteomes" id="UP000251800"/>
    </source>
</evidence>
<gene>
    <name evidence="9" type="ORF">DEH80_06345</name>
</gene>
<dbReference type="GO" id="GO:0004553">
    <property type="term" value="F:hydrolase activity, hydrolyzing O-glycosyl compounds"/>
    <property type="evidence" value="ECO:0007669"/>
    <property type="project" value="InterPro"/>
</dbReference>
<comment type="caution">
    <text evidence="9">The sequence shown here is derived from an EMBL/GenBank/DDBJ whole genome shotgun (WGS) entry which is preliminary data.</text>
</comment>
<dbReference type="Pfam" id="PF07624">
    <property type="entry name" value="PSD2"/>
    <property type="match status" value="1"/>
</dbReference>
<feature type="chain" id="PRO_5016982970" description="CBM2 domain-containing protein" evidence="6">
    <location>
        <begin position="30"/>
        <end position="887"/>
    </location>
</feature>
<dbReference type="InterPro" id="IPR009056">
    <property type="entry name" value="Cyt_c-like_dom"/>
</dbReference>
<evidence type="ECO:0000313" key="9">
    <source>
        <dbReference type="EMBL" id="PWN56453.1"/>
    </source>
</evidence>
<dbReference type="Gene3D" id="2.60.40.290">
    <property type="match status" value="1"/>
</dbReference>
<dbReference type="PROSITE" id="PS51173">
    <property type="entry name" value="CBM2"/>
    <property type="match status" value="1"/>
</dbReference>
<dbReference type="InterPro" id="IPR008965">
    <property type="entry name" value="CBM2/CBM3_carb-bd_dom_sf"/>
</dbReference>
<feature type="signal peptide" evidence="6">
    <location>
        <begin position="1"/>
        <end position="29"/>
    </location>
</feature>
<dbReference type="SUPFAM" id="SSF46626">
    <property type="entry name" value="Cytochrome c"/>
    <property type="match status" value="1"/>
</dbReference>
<keyword evidence="2 4" id="KW-0479">Metal-binding</keyword>
<dbReference type="GO" id="GO:0020037">
    <property type="term" value="F:heme binding"/>
    <property type="evidence" value="ECO:0007669"/>
    <property type="project" value="InterPro"/>
</dbReference>
<accession>A0A363UM19</accession>
<evidence type="ECO:0000256" key="6">
    <source>
        <dbReference type="SAM" id="SignalP"/>
    </source>
</evidence>
<dbReference type="AlphaFoldDB" id="A0A363UM19"/>
<evidence type="ECO:0000259" key="8">
    <source>
        <dbReference type="PROSITE" id="PS51173"/>
    </source>
</evidence>
<feature type="region of interest" description="Disordered" evidence="5">
    <location>
        <begin position="169"/>
        <end position="246"/>
    </location>
</feature>
<name>A0A363UM19_9GAMM</name>
<feature type="compositionally biased region" description="Gly residues" evidence="5">
    <location>
        <begin position="359"/>
        <end position="373"/>
    </location>
</feature>
<evidence type="ECO:0008006" key="11">
    <source>
        <dbReference type="Google" id="ProtNLM"/>
    </source>
</evidence>
<dbReference type="Pfam" id="PF00553">
    <property type="entry name" value="CBM_2"/>
    <property type="match status" value="1"/>
</dbReference>
<dbReference type="Pfam" id="PF07627">
    <property type="entry name" value="PSCyt3"/>
    <property type="match status" value="1"/>
</dbReference>
<feature type="compositionally biased region" description="Gly residues" evidence="5">
    <location>
        <begin position="79"/>
        <end position="88"/>
    </location>
</feature>
<dbReference type="Proteomes" id="UP000251800">
    <property type="component" value="Unassembled WGS sequence"/>
</dbReference>
<dbReference type="PROSITE" id="PS51007">
    <property type="entry name" value="CYTC"/>
    <property type="match status" value="1"/>
</dbReference>
<evidence type="ECO:0000256" key="2">
    <source>
        <dbReference type="ARBA" id="ARBA00022723"/>
    </source>
</evidence>
<dbReference type="InterPro" id="IPR011478">
    <property type="entry name" value="DUF1585"/>
</dbReference>
<dbReference type="Pfam" id="PF07637">
    <property type="entry name" value="PSD5"/>
    <property type="match status" value="1"/>
</dbReference>
<dbReference type="InterPro" id="IPR013042">
    <property type="entry name" value="DUF1592"/>
</dbReference>
<dbReference type="GO" id="GO:0046872">
    <property type="term" value="F:metal ion binding"/>
    <property type="evidence" value="ECO:0007669"/>
    <property type="project" value="UniProtKB-KW"/>
</dbReference>
<dbReference type="Gene3D" id="1.10.760.10">
    <property type="entry name" value="Cytochrome c-like domain"/>
    <property type="match status" value="1"/>
</dbReference>
<feature type="compositionally biased region" description="Gly residues" evidence="5">
    <location>
        <begin position="173"/>
        <end position="239"/>
    </location>
</feature>
<dbReference type="Pfam" id="PF13442">
    <property type="entry name" value="Cytochrome_CBB3"/>
    <property type="match status" value="1"/>
</dbReference>
<evidence type="ECO:0000256" key="3">
    <source>
        <dbReference type="ARBA" id="ARBA00023004"/>
    </source>
</evidence>
<proteinExistence type="predicted"/>
<reference evidence="9 10" key="1">
    <citation type="submission" date="2018-05" db="EMBL/GenBank/DDBJ databases">
        <title>Abyssibacter profundi OUC007T gen. nov., sp. nov, a marine bacterium isolated from seawater of the Mariana Trench.</title>
        <authorList>
            <person name="Zhou S."/>
        </authorList>
    </citation>
    <scope>NUCLEOTIDE SEQUENCE [LARGE SCALE GENOMIC DNA]</scope>
    <source>
        <strain evidence="9 10">OUC007</strain>
    </source>
</reference>
<dbReference type="SUPFAM" id="SSF49384">
    <property type="entry name" value="Carbohydrate-binding domain"/>
    <property type="match status" value="1"/>
</dbReference>
<feature type="region of interest" description="Disordered" evidence="5">
    <location>
        <begin position="352"/>
        <end position="378"/>
    </location>
</feature>
<protein>
    <recommendedName>
        <fullName evidence="11">CBM2 domain-containing protein</fullName>
    </recommendedName>
</protein>
<dbReference type="InterPro" id="IPR013043">
    <property type="entry name" value="DUF1595"/>
</dbReference>
<keyword evidence="6" id="KW-0732">Signal</keyword>
<dbReference type="InterPro" id="IPR036909">
    <property type="entry name" value="Cyt_c-like_dom_sf"/>
</dbReference>